<dbReference type="Proteomes" id="UP000218677">
    <property type="component" value="Unassembled WGS sequence"/>
</dbReference>
<dbReference type="OrthoDB" id="6429934at2"/>
<accession>A0A2A4HJ47</accession>
<dbReference type="SUPFAM" id="SSF81901">
    <property type="entry name" value="HCP-like"/>
    <property type="match status" value="1"/>
</dbReference>
<dbReference type="InterPro" id="IPR011990">
    <property type="entry name" value="TPR-like_helical_dom_sf"/>
</dbReference>
<evidence type="ECO:0000313" key="2">
    <source>
        <dbReference type="Proteomes" id="UP000218677"/>
    </source>
</evidence>
<dbReference type="InterPro" id="IPR052748">
    <property type="entry name" value="ISR_Activator"/>
</dbReference>
<sequence length="99" mass="11324">MKVLRYGEWYQKAAEQGHADAQYKLGVSYYNGEGVSRNPAMANVLNNLAAAQWHEQAHQNRDAIANELSREQLTEAQRMASEWRVRTPLPPLQDISTWP</sequence>
<dbReference type="SMART" id="SM00671">
    <property type="entry name" value="SEL1"/>
    <property type="match status" value="1"/>
</dbReference>
<dbReference type="AlphaFoldDB" id="A0A2A4HJ47"/>
<dbReference type="InterPro" id="IPR006597">
    <property type="entry name" value="Sel1-like"/>
</dbReference>
<organism evidence="1 2">
    <name type="scientific">Vreelandella nigrificans</name>
    <dbReference type="NCBI Taxonomy" id="2042704"/>
    <lineage>
        <taxon>Bacteria</taxon>
        <taxon>Pseudomonadati</taxon>
        <taxon>Pseudomonadota</taxon>
        <taxon>Gammaproteobacteria</taxon>
        <taxon>Oceanospirillales</taxon>
        <taxon>Halomonadaceae</taxon>
        <taxon>Vreelandella</taxon>
    </lineage>
</organism>
<evidence type="ECO:0008006" key="3">
    <source>
        <dbReference type="Google" id="ProtNLM"/>
    </source>
</evidence>
<dbReference type="Gene3D" id="1.25.40.10">
    <property type="entry name" value="Tetratricopeptide repeat domain"/>
    <property type="match status" value="1"/>
</dbReference>
<name>A0A2A4HJ47_9GAMM</name>
<reference evidence="2" key="1">
    <citation type="submission" date="2017-09" db="EMBL/GenBank/DDBJ databases">
        <authorList>
            <person name="Cho G.-S."/>
            <person name="Oguntoyinbo F.A."/>
            <person name="Cnockaert M."/>
            <person name="Kabisch J."/>
            <person name="Neve H."/>
            <person name="Bockelmann W."/>
            <person name="Wenning M."/>
            <person name="Franz C.M."/>
            <person name="Vandamme P."/>
        </authorList>
    </citation>
    <scope>NUCLEOTIDE SEQUENCE [LARGE SCALE GENOMIC DNA]</scope>
    <source>
        <strain evidence="2">MBT G8648</strain>
    </source>
</reference>
<dbReference type="EMBL" id="NWUX01000024">
    <property type="protein sequence ID" value="PCF94113.1"/>
    <property type="molecule type" value="Genomic_DNA"/>
</dbReference>
<keyword evidence="2" id="KW-1185">Reference proteome</keyword>
<proteinExistence type="predicted"/>
<dbReference type="Pfam" id="PF08238">
    <property type="entry name" value="Sel1"/>
    <property type="match status" value="2"/>
</dbReference>
<evidence type="ECO:0000313" key="1">
    <source>
        <dbReference type="EMBL" id="PCF94113.1"/>
    </source>
</evidence>
<gene>
    <name evidence="1" type="ORF">CPA45_19250</name>
</gene>
<dbReference type="PANTHER" id="PTHR45011:SF1">
    <property type="entry name" value="DAP3-BINDING CELL DEATH ENHANCER 1"/>
    <property type="match status" value="1"/>
</dbReference>
<dbReference type="RefSeq" id="WP_096654366.1">
    <property type="nucleotide sequence ID" value="NZ_NWUX01000024.1"/>
</dbReference>
<dbReference type="PANTHER" id="PTHR45011">
    <property type="entry name" value="DAP3-BINDING CELL DEATH ENHANCER 1"/>
    <property type="match status" value="1"/>
</dbReference>
<protein>
    <recommendedName>
        <fullName evidence="3">Sel1 repeat family protein</fullName>
    </recommendedName>
</protein>
<comment type="caution">
    <text evidence="1">The sequence shown here is derived from an EMBL/GenBank/DDBJ whole genome shotgun (WGS) entry which is preliminary data.</text>
</comment>